<dbReference type="Pfam" id="PF00180">
    <property type="entry name" value="Iso_dh"/>
    <property type="match status" value="1"/>
</dbReference>
<dbReference type="EC" id="1.1.1.286" evidence="12"/>
<dbReference type="GO" id="GO:0006099">
    <property type="term" value="P:tricarboxylic acid cycle"/>
    <property type="evidence" value="ECO:0007669"/>
    <property type="project" value="TreeGrafter"/>
</dbReference>
<protein>
    <recommendedName>
        <fullName evidence="13">Isocitrate/homoisocitrate dehydrogenase</fullName>
        <ecNumber evidence="12">1.1.1.286</ecNumber>
    </recommendedName>
    <alternativeName>
        <fullName evidence="14">Homoisocitrate dehydrogenase</fullName>
    </alternativeName>
</protein>
<dbReference type="PROSITE" id="PS00470">
    <property type="entry name" value="IDH_IMDH"/>
    <property type="match status" value="1"/>
</dbReference>
<dbReference type="InterPro" id="IPR024084">
    <property type="entry name" value="IsoPropMal-DH-like_dom"/>
</dbReference>
<evidence type="ECO:0000256" key="10">
    <source>
        <dbReference type="ARBA" id="ARBA00060720"/>
    </source>
</evidence>
<dbReference type="GO" id="GO:0006102">
    <property type="term" value="P:isocitrate metabolic process"/>
    <property type="evidence" value="ECO:0007669"/>
    <property type="project" value="TreeGrafter"/>
</dbReference>
<evidence type="ECO:0000259" key="15">
    <source>
        <dbReference type="SMART" id="SM01329"/>
    </source>
</evidence>
<gene>
    <name evidence="16" type="ORF">ENT17_10725</name>
</gene>
<dbReference type="PANTHER" id="PTHR11835:SF34">
    <property type="entry name" value="ISOCITRATE DEHYDROGENASE [NAD] SUBUNIT ALPHA, MITOCHONDRIAL"/>
    <property type="match status" value="1"/>
</dbReference>
<dbReference type="PANTHER" id="PTHR11835">
    <property type="entry name" value="DECARBOXYLATING DEHYDROGENASES-ISOCITRATE, ISOPROPYLMALATE, TARTRATE"/>
    <property type="match status" value="1"/>
</dbReference>
<evidence type="ECO:0000313" key="16">
    <source>
        <dbReference type="EMBL" id="HGS88078.1"/>
    </source>
</evidence>
<accession>A0A7C4L0S6</accession>
<evidence type="ECO:0000256" key="13">
    <source>
        <dbReference type="ARBA" id="ARBA00071278"/>
    </source>
</evidence>
<dbReference type="GO" id="GO:0046394">
    <property type="term" value="P:carboxylic acid biosynthetic process"/>
    <property type="evidence" value="ECO:0007669"/>
    <property type="project" value="UniProtKB-ARBA"/>
</dbReference>
<dbReference type="Gene3D" id="3.40.718.10">
    <property type="entry name" value="Isopropylmalate Dehydrogenase"/>
    <property type="match status" value="1"/>
</dbReference>
<comment type="subunit">
    <text evidence="11">Homotetramer. Dimer of dimers. The homotetramer can transiently dissociate into homodimers.</text>
</comment>
<comment type="caution">
    <text evidence="16">The sequence shown here is derived from an EMBL/GenBank/DDBJ whole genome shotgun (WGS) entry which is preliminary data.</text>
</comment>
<keyword evidence="5" id="KW-0560">Oxidoreductase</keyword>
<dbReference type="GO" id="GO:0051287">
    <property type="term" value="F:NAD binding"/>
    <property type="evidence" value="ECO:0007669"/>
    <property type="project" value="InterPro"/>
</dbReference>
<evidence type="ECO:0000256" key="5">
    <source>
        <dbReference type="ARBA" id="ARBA00023002"/>
    </source>
</evidence>
<evidence type="ECO:0000256" key="7">
    <source>
        <dbReference type="ARBA" id="ARBA00050979"/>
    </source>
</evidence>
<dbReference type="InterPro" id="IPR019818">
    <property type="entry name" value="IsoCit/isopropylmalate_DH_CS"/>
</dbReference>
<dbReference type="GO" id="GO:0004449">
    <property type="term" value="F:isocitrate dehydrogenase (NAD+) activity"/>
    <property type="evidence" value="ECO:0007669"/>
    <property type="project" value="TreeGrafter"/>
</dbReference>
<evidence type="ECO:0000256" key="3">
    <source>
        <dbReference type="ARBA" id="ARBA00022723"/>
    </source>
</evidence>
<dbReference type="GO" id="GO:0000287">
    <property type="term" value="F:magnesium ion binding"/>
    <property type="evidence" value="ECO:0007669"/>
    <property type="project" value="InterPro"/>
</dbReference>
<keyword evidence="6" id="KW-0520">NAD</keyword>
<comment type="similarity">
    <text evidence="2">Belongs to the isocitrate and isopropylmalate dehydrogenases family.</text>
</comment>
<dbReference type="AlphaFoldDB" id="A0A7C4L0S6"/>
<evidence type="ECO:0000256" key="8">
    <source>
        <dbReference type="ARBA" id="ARBA00051094"/>
    </source>
</evidence>
<evidence type="ECO:0000256" key="12">
    <source>
        <dbReference type="ARBA" id="ARBA00066849"/>
    </source>
</evidence>
<keyword evidence="3" id="KW-0479">Metal-binding</keyword>
<evidence type="ECO:0000256" key="2">
    <source>
        <dbReference type="ARBA" id="ARBA00007769"/>
    </source>
</evidence>
<proteinExistence type="inferred from homology"/>
<evidence type="ECO:0000256" key="9">
    <source>
        <dbReference type="ARBA" id="ARBA00054060"/>
    </source>
</evidence>
<comment type="function">
    <text evidence="9">Catalyzes the NAD(+)-dependent oxidative decarboxylation of homoisocitrate to 2-oxoadipate (alpha-ketoadipate), a reaction involved in lysine biosynthesis through the alpha-aminoadipate pathway. In addition, has high activity with isocitrate, but is inactive with 3-isopropylmalate.</text>
</comment>
<comment type="pathway">
    <text evidence="10">Amino-acid biosynthesis; L-lysine biosynthesis via AAA pathway; L-alpha-aminoadipate from 2-oxoglutarate: step 4/5.</text>
</comment>
<dbReference type="SMART" id="SM01329">
    <property type="entry name" value="Iso_dh"/>
    <property type="match status" value="1"/>
</dbReference>
<comment type="catalytic activity">
    <reaction evidence="8">
        <text>(2R,3S)-homoisocitrate + NAD(+) = 2-oxoadipate + CO2 + NADH</text>
        <dbReference type="Rhea" id="RHEA:11900"/>
        <dbReference type="ChEBI" id="CHEBI:15404"/>
        <dbReference type="ChEBI" id="CHEBI:16526"/>
        <dbReference type="ChEBI" id="CHEBI:57499"/>
        <dbReference type="ChEBI" id="CHEBI:57540"/>
        <dbReference type="ChEBI" id="CHEBI:57945"/>
        <dbReference type="EC" id="1.1.1.286"/>
    </reaction>
    <physiologicalReaction direction="left-to-right" evidence="8">
        <dbReference type="Rhea" id="RHEA:11901"/>
    </physiologicalReaction>
</comment>
<organism evidence="16">
    <name type="scientific">Bellilinea caldifistulae</name>
    <dbReference type="NCBI Taxonomy" id="360411"/>
    <lineage>
        <taxon>Bacteria</taxon>
        <taxon>Bacillati</taxon>
        <taxon>Chloroflexota</taxon>
        <taxon>Anaerolineae</taxon>
        <taxon>Anaerolineales</taxon>
        <taxon>Anaerolineaceae</taxon>
        <taxon>Bellilinea</taxon>
    </lineage>
</organism>
<keyword evidence="4" id="KW-0460">Magnesium</keyword>
<reference evidence="16" key="1">
    <citation type="journal article" date="2020" name="mSystems">
        <title>Genome- and Community-Level Interaction Insights into Carbon Utilization and Element Cycling Functions of Hydrothermarchaeota in Hydrothermal Sediment.</title>
        <authorList>
            <person name="Zhou Z."/>
            <person name="Liu Y."/>
            <person name="Xu W."/>
            <person name="Pan J."/>
            <person name="Luo Z.H."/>
            <person name="Li M."/>
        </authorList>
    </citation>
    <scope>NUCLEOTIDE SEQUENCE [LARGE SCALE GENOMIC DNA]</scope>
    <source>
        <strain evidence="16">SpSt-556</strain>
    </source>
</reference>
<evidence type="ECO:0000256" key="4">
    <source>
        <dbReference type="ARBA" id="ARBA00022842"/>
    </source>
</evidence>
<name>A0A7C4L0S6_9CHLR</name>
<evidence type="ECO:0000256" key="1">
    <source>
        <dbReference type="ARBA" id="ARBA00001946"/>
    </source>
</evidence>
<dbReference type="SUPFAM" id="SSF53659">
    <property type="entry name" value="Isocitrate/Isopropylmalate dehydrogenase-like"/>
    <property type="match status" value="1"/>
</dbReference>
<comment type="catalytic activity">
    <reaction evidence="7">
        <text>D-threo-isocitrate + NAD(+) = 2-oxoglutarate + CO2 + NADH</text>
        <dbReference type="Rhea" id="RHEA:23632"/>
        <dbReference type="ChEBI" id="CHEBI:15562"/>
        <dbReference type="ChEBI" id="CHEBI:16526"/>
        <dbReference type="ChEBI" id="CHEBI:16810"/>
        <dbReference type="ChEBI" id="CHEBI:57540"/>
        <dbReference type="ChEBI" id="CHEBI:57945"/>
        <dbReference type="EC" id="1.1.1.286"/>
    </reaction>
    <physiologicalReaction direction="left-to-right" evidence="7">
        <dbReference type="Rhea" id="RHEA:23633"/>
    </physiologicalReaction>
</comment>
<dbReference type="EMBL" id="DSXR01000107">
    <property type="protein sequence ID" value="HGS88078.1"/>
    <property type="molecule type" value="Genomic_DNA"/>
</dbReference>
<dbReference type="FunFam" id="3.40.718.10:FF:000019">
    <property type="entry name" value="Homoisocitrate dehydrogenase"/>
    <property type="match status" value="1"/>
</dbReference>
<dbReference type="GO" id="GO:0033708">
    <property type="term" value="F:isocitrate-homoisocitrate dehydrogenase activity"/>
    <property type="evidence" value="ECO:0007669"/>
    <property type="project" value="UniProtKB-EC"/>
</dbReference>
<sequence length="340" mass="36346">MSRAASAYRIALLPGDGIGGEVLDAAVRVLESLPLGWDWQTGEIGWGAYTRHGTPLPEETLHLVQACDAALFGAVTTPPDVPGYRSPVVRLRQELDLYANIRPCRSIPHPASRPGVNLIIVRENTEDAYTGAEELSADGETALGQIRITRRASQRIMRAACRLAEQRGLRRVTVVHKANVMRQTSGLFRRTALETAAEFPDLQVDEMLVDTCAMELIRAPEQFGVIVTTNLFGDILSDEASALVGGLGLACSANLGERYAVFEPVHGSAPGLAGRGVANPLAMIGSAALMLDFLGEGEWAARLQAAVEAVIRAGQVTPDLGGKLTTQQTAEAVIQAIFKE</sequence>
<evidence type="ECO:0000256" key="14">
    <source>
        <dbReference type="ARBA" id="ARBA00076472"/>
    </source>
</evidence>
<evidence type="ECO:0000256" key="11">
    <source>
        <dbReference type="ARBA" id="ARBA00063123"/>
    </source>
</evidence>
<feature type="domain" description="Isopropylmalate dehydrogenase-like" evidence="15">
    <location>
        <begin position="9"/>
        <end position="333"/>
    </location>
</feature>
<comment type="cofactor">
    <cofactor evidence="1">
        <name>Mg(2+)</name>
        <dbReference type="ChEBI" id="CHEBI:18420"/>
    </cofactor>
</comment>
<evidence type="ECO:0000256" key="6">
    <source>
        <dbReference type="ARBA" id="ARBA00023027"/>
    </source>
</evidence>